<feature type="compositionally biased region" description="Polar residues" evidence="13">
    <location>
        <begin position="15"/>
        <end position="32"/>
    </location>
</feature>
<feature type="compositionally biased region" description="Basic and acidic residues" evidence="13">
    <location>
        <begin position="880"/>
        <end position="891"/>
    </location>
</feature>
<feature type="region of interest" description="Disordered" evidence="13">
    <location>
        <begin position="1"/>
        <end position="89"/>
    </location>
</feature>
<evidence type="ECO:0000256" key="3">
    <source>
        <dbReference type="ARBA" id="ARBA00007797"/>
    </source>
</evidence>
<evidence type="ECO:0000259" key="15">
    <source>
        <dbReference type="Pfam" id="PF03914"/>
    </source>
</evidence>
<evidence type="ECO:0000313" key="16">
    <source>
        <dbReference type="EMBL" id="CRK06794.1"/>
    </source>
</evidence>
<evidence type="ECO:0000256" key="7">
    <source>
        <dbReference type="ARBA" id="ARBA00022741"/>
    </source>
</evidence>
<feature type="region of interest" description="Disordered" evidence="13">
    <location>
        <begin position="763"/>
        <end position="894"/>
    </location>
</feature>
<evidence type="ECO:0000256" key="2">
    <source>
        <dbReference type="ARBA" id="ARBA00007008"/>
    </source>
</evidence>
<dbReference type="EMBL" id="CVQI01001114">
    <property type="protein sequence ID" value="CRK06794.1"/>
    <property type="molecule type" value="Genomic_DNA"/>
</dbReference>
<evidence type="ECO:0000256" key="13">
    <source>
        <dbReference type="SAM" id="MobiDB-lite"/>
    </source>
</evidence>
<evidence type="ECO:0000256" key="10">
    <source>
        <dbReference type="ARBA" id="ARBA00023192"/>
    </source>
</evidence>
<dbReference type="InterPro" id="IPR002891">
    <property type="entry name" value="APS"/>
</dbReference>
<comment type="pathway">
    <text evidence="1">Sulfur metabolism; hydrogen sulfide biosynthesis; sulfite from sulfate: step 2/3.</text>
</comment>
<keyword evidence="9" id="KW-0067">ATP-binding</keyword>
<feature type="domain" description="CCAAT-binding factor" evidence="15">
    <location>
        <begin position="503"/>
        <end position="668"/>
    </location>
</feature>
<evidence type="ECO:0000256" key="4">
    <source>
        <dbReference type="ARBA" id="ARBA00012121"/>
    </source>
</evidence>
<feature type="domain" description="APS kinase" evidence="14">
    <location>
        <begin position="939"/>
        <end position="1096"/>
    </location>
</feature>
<dbReference type="GO" id="GO:0019344">
    <property type="term" value="P:cysteine biosynthetic process"/>
    <property type="evidence" value="ECO:0007669"/>
    <property type="project" value="UniProtKB-KW"/>
</dbReference>
<comment type="similarity">
    <text evidence="3">Belongs to the CBF/MAK21 family.</text>
</comment>
<evidence type="ECO:0000256" key="5">
    <source>
        <dbReference type="ARBA" id="ARBA00018163"/>
    </source>
</evidence>
<dbReference type="InterPro" id="IPR040155">
    <property type="entry name" value="CEBPZ/Mak21-like"/>
</dbReference>
<evidence type="ECO:0000256" key="8">
    <source>
        <dbReference type="ARBA" id="ARBA00022777"/>
    </source>
</evidence>
<dbReference type="CDD" id="cd02027">
    <property type="entry name" value="APSK"/>
    <property type="match status" value="1"/>
</dbReference>
<evidence type="ECO:0000256" key="6">
    <source>
        <dbReference type="ARBA" id="ARBA00022679"/>
    </source>
</evidence>
<dbReference type="NCBIfam" id="TIGR00455">
    <property type="entry name" value="apsK"/>
    <property type="match status" value="1"/>
</dbReference>
<dbReference type="PANTHER" id="PTHR12048:SF0">
    <property type="entry name" value="CCAAT_ENHANCER-BINDING PROTEIN ZETA"/>
    <property type="match status" value="1"/>
</dbReference>
<dbReference type="InterPro" id="IPR059117">
    <property type="entry name" value="APS_kinase_dom"/>
</dbReference>
<reference evidence="17" key="1">
    <citation type="submission" date="2015-05" db="EMBL/GenBank/DDBJ databases">
        <authorList>
            <person name="Fogelqvist Johan"/>
        </authorList>
    </citation>
    <scope>NUCLEOTIDE SEQUENCE [LARGE SCALE GENOMIC DNA]</scope>
</reference>
<feature type="compositionally biased region" description="Basic and acidic residues" evidence="13">
    <location>
        <begin position="164"/>
        <end position="174"/>
    </location>
</feature>
<sequence length="1127" mass="124828">MSGAKGPRAADLKPQPQQSAGRALSVTTSPNDRQPPKSGKASKRKHQQDDKASNPVTKRKRPTTQQSSSAKPVDVDGNGDATQRTDASNLQSALLDEILALGGNEEDLELIGDLESESETEGLALDNRLADDSKLREDVRALASQLGLEGLDANVDEEEASEVEEARQDFKPGEPEDEAQAASSTIVSSRETHASATKDNGLRKQFKFEPRADWHAVQLSPLPEPISDEIDPYLGAVESLKAHARRGLLGVLQKHNIRRWTMTQQLPGALTEAHLIGWAYEDWLKATYFQIIQYLEVWCGDEIEYSRTRSLDFVFALLKDKPEQETNLLRLLVNKLGDRDRKISSRASYLLLQLQNSHPGMKLVVIRAVEQEVLLRPGQSSRAKYYAVGTLNQTILSTRDPKTAEALLSCYFEIFVTLLKGSVLGRDDAPKDDSTSGVRGRSQRGKPKTVTPPTERDAVEKLVSAVLTGINRAAPFLPANDPIMEAHIDTLFRIAHSANFNTSIQALILIQQLSSTRHVAHDRFYRTLYESLLDPRLTTSSKQALYLNLLLRSLKADVDSRRVKAFVKRMLQILGLHQPSLACGILYIVLQLRLQFPDLRALLEDAEEHGDAEVAASLTPGDLSNVVTSATDYDGRKRDPEHSNAQNSCLWEIAPLLWHFHPSVPVLALSVIDSDETVQKPDLESHSLIRFLDKFVYRNPKATEANRGVSIMQPLQASSDASNIYLGKKHGASTTTINHPNFWNKKIEQVAADDVFFHHYFEHTGKQSKPQAPSRIEPLGDSDNEDEDEIWKALTASHPDGPVDESDGSDLDLDGFDDDSNGTQGASDLFADESLSEGDDANGESDIETDDDDDDINGGVEMLGPVNQASDEDSNADVDSSDKKRESETRSARRKRLKSLPMFASVDDYAEMLGEEDDMNITWHASLSRQERNELRGQKGFTIWLTGLSASGKSTVATALEQHLIHLGLAAYRLDGDNVRFGLNKDLGFSEKDRNENIRRIAEVAKLFADSSTIAITSFISPYRADRDTARELHAQASQGEDNSIPFVEVFVDVPLEVAEQRDPKGLYKKARAGEIKEFTGITAPYEEPLKPEIRIHTDKSSVEECVSEITQWLISKGLIAAKQTEA</sequence>
<proteinExistence type="inferred from homology"/>
<dbReference type="Pfam" id="PF03914">
    <property type="entry name" value="CBF"/>
    <property type="match status" value="1"/>
</dbReference>
<feature type="compositionally biased region" description="Acidic residues" evidence="13">
    <location>
        <begin position="780"/>
        <end position="789"/>
    </location>
</feature>
<keyword evidence="10" id="KW-0028">Amino-acid biosynthesis</keyword>
<protein>
    <recommendedName>
        <fullName evidence="5">Adenylyl-sulfate kinase</fullName>
        <ecNumber evidence="4">2.7.1.25</ecNumber>
    </recommendedName>
    <alternativeName>
        <fullName evidence="12">ATP adenosine-5'-phosphosulfate 3'-phosphotransferase</fullName>
    </alternativeName>
    <alternativeName>
        <fullName evidence="11">Adenosine-5'-phosphosulfate kinase</fullName>
    </alternativeName>
</protein>
<evidence type="ECO:0000256" key="12">
    <source>
        <dbReference type="ARBA" id="ARBA00031464"/>
    </source>
</evidence>
<dbReference type="GO" id="GO:0005524">
    <property type="term" value="F:ATP binding"/>
    <property type="evidence" value="ECO:0007669"/>
    <property type="project" value="UniProtKB-KW"/>
</dbReference>
<dbReference type="InterPro" id="IPR027417">
    <property type="entry name" value="P-loop_NTPase"/>
</dbReference>
<dbReference type="Proteomes" id="UP000045706">
    <property type="component" value="Unassembled WGS sequence"/>
</dbReference>
<dbReference type="InterPro" id="IPR005612">
    <property type="entry name" value="CCAAT-binding_factor"/>
</dbReference>
<evidence type="ECO:0000259" key="14">
    <source>
        <dbReference type="Pfam" id="PF01583"/>
    </source>
</evidence>
<keyword evidence="7" id="KW-0547">Nucleotide-binding</keyword>
<dbReference type="Gene3D" id="3.40.50.300">
    <property type="entry name" value="P-loop containing nucleotide triphosphate hydrolases"/>
    <property type="match status" value="1"/>
</dbReference>
<dbReference type="EC" id="2.7.1.25" evidence="4"/>
<evidence type="ECO:0000256" key="11">
    <source>
        <dbReference type="ARBA" id="ARBA00029724"/>
    </source>
</evidence>
<accession>A0A0G4KL51</accession>
<dbReference type="FunFam" id="3.40.50.300:FF:000212">
    <property type="entry name" value="Adenylyl-sulfate kinase"/>
    <property type="match status" value="1"/>
</dbReference>
<organism evidence="16 17">
    <name type="scientific">Verticillium longisporum</name>
    <name type="common">Verticillium dahliae var. longisporum</name>
    <dbReference type="NCBI Taxonomy" id="100787"/>
    <lineage>
        <taxon>Eukaryota</taxon>
        <taxon>Fungi</taxon>
        <taxon>Dikarya</taxon>
        <taxon>Ascomycota</taxon>
        <taxon>Pezizomycotina</taxon>
        <taxon>Sordariomycetes</taxon>
        <taxon>Hypocreomycetidae</taxon>
        <taxon>Glomerellales</taxon>
        <taxon>Plectosphaerellaceae</taxon>
        <taxon>Verticillium</taxon>
    </lineage>
</organism>
<dbReference type="SUPFAM" id="SSF52540">
    <property type="entry name" value="P-loop containing nucleoside triphosphate hydrolases"/>
    <property type="match status" value="1"/>
</dbReference>
<feature type="region of interest" description="Disordered" evidence="13">
    <location>
        <begin position="428"/>
        <end position="455"/>
    </location>
</feature>
<comment type="similarity">
    <text evidence="2">Belongs to the APS kinase family.</text>
</comment>
<dbReference type="GO" id="GO:0005634">
    <property type="term" value="C:nucleus"/>
    <property type="evidence" value="ECO:0007669"/>
    <property type="project" value="TreeGrafter"/>
</dbReference>
<feature type="compositionally biased region" description="Polar residues" evidence="13">
    <location>
        <begin position="80"/>
        <end position="89"/>
    </location>
</feature>
<feature type="compositionally biased region" description="Acidic residues" evidence="13">
    <location>
        <begin position="802"/>
        <end position="820"/>
    </location>
</feature>
<feature type="compositionally biased region" description="Acidic residues" evidence="13">
    <location>
        <begin position="830"/>
        <end position="856"/>
    </location>
</feature>
<evidence type="ECO:0000256" key="1">
    <source>
        <dbReference type="ARBA" id="ARBA00004806"/>
    </source>
</evidence>
<keyword evidence="6" id="KW-0808">Transferase</keyword>
<dbReference type="HAMAP" id="MF_00065">
    <property type="entry name" value="Adenylyl_sulf_kinase"/>
    <property type="match status" value="1"/>
</dbReference>
<evidence type="ECO:0000256" key="9">
    <source>
        <dbReference type="ARBA" id="ARBA00022840"/>
    </source>
</evidence>
<evidence type="ECO:0000313" key="17">
    <source>
        <dbReference type="Proteomes" id="UP000045706"/>
    </source>
</evidence>
<gene>
    <name evidence="16" type="ORF">BN1723_008936</name>
</gene>
<dbReference type="GO" id="GO:0000103">
    <property type="term" value="P:sulfate assimilation"/>
    <property type="evidence" value="ECO:0007669"/>
    <property type="project" value="InterPro"/>
</dbReference>
<dbReference type="PANTHER" id="PTHR12048">
    <property type="entry name" value="CCAAT-BINDING FACTOR-RELATED"/>
    <property type="match status" value="1"/>
</dbReference>
<feature type="region of interest" description="Disordered" evidence="13">
    <location>
        <begin position="151"/>
        <end position="202"/>
    </location>
</feature>
<dbReference type="AlphaFoldDB" id="A0A0G4KL51"/>
<name>A0A0G4KL51_VERLO</name>
<feature type="compositionally biased region" description="Acidic residues" evidence="13">
    <location>
        <begin position="154"/>
        <end position="163"/>
    </location>
</feature>
<feature type="compositionally biased region" description="Polar residues" evidence="13">
    <location>
        <begin position="181"/>
        <end position="198"/>
    </location>
</feature>
<dbReference type="Pfam" id="PF01583">
    <property type="entry name" value="APS_kinase"/>
    <property type="match status" value="1"/>
</dbReference>
<dbReference type="NCBIfam" id="NF003013">
    <property type="entry name" value="PRK03846.1"/>
    <property type="match status" value="1"/>
</dbReference>
<dbReference type="GO" id="GO:0004020">
    <property type="term" value="F:adenylylsulfate kinase activity"/>
    <property type="evidence" value="ECO:0007669"/>
    <property type="project" value="UniProtKB-EC"/>
</dbReference>
<keyword evidence="10" id="KW-0198">Cysteine biosynthesis</keyword>
<dbReference type="SUPFAM" id="SSF48371">
    <property type="entry name" value="ARM repeat"/>
    <property type="match status" value="1"/>
</dbReference>
<keyword evidence="8" id="KW-0418">Kinase</keyword>
<dbReference type="InterPro" id="IPR016024">
    <property type="entry name" value="ARM-type_fold"/>
</dbReference>